<proteinExistence type="predicted"/>
<name>A0A0E9VS86_ANGAN</name>
<protein>
    <submittedName>
        <fullName evidence="1">Uncharacterized protein</fullName>
    </submittedName>
</protein>
<dbReference type="AlphaFoldDB" id="A0A0E9VS86"/>
<reference evidence="1" key="1">
    <citation type="submission" date="2014-11" db="EMBL/GenBank/DDBJ databases">
        <authorList>
            <person name="Amaro Gonzalez C."/>
        </authorList>
    </citation>
    <scope>NUCLEOTIDE SEQUENCE</scope>
</reference>
<dbReference type="EMBL" id="GBXM01028352">
    <property type="protein sequence ID" value="JAH80225.1"/>
    <property type="molecule type" value="Transcribed_RNA"/>
</dbReference>
<organism evidence="1">
    <name type="scientific">Anguilla anguilla</name>
    <name type="common">European freshwater eel</name>
    <name type="synonym">Muraena anguilla</name>
    <dbReference type="NCBI Taxonomy" id="7936"/>
    <lineage>
        <taxon>Eukaryota</taxon>
        <taxon>Metazoa</taxon>
        <taxon>Chordata</taxon>
        <taxon>Craniata</taxon>
        <taxon>Vertebrata</taxon>
        <taxon>Euteleostomi</taxon>
        <taxon>Actinopterygii</taxon>
        <taxon>Neopterygii</taxon>
        <taxon>Teleostei</taxon>
        <taxon>Anguilliformes</taxon>
        <taxon>Anguillidae</taxon>
        <taxon>Anguilla</taxon>
    </lineage>
</organism>
<evidence type="ECO:0000313" key="1">
    <source>
        <dbReference type="EMBL" id="JAH80225.1"/>
    </source>
</evidence>
<sequence>MRKGPTVFENDLLVGVCVCAQVNIKIRPEAGWAACLCHVMKIVCHTLSISQ</sequence>
<reference evidence="1" key="2">
    <citation type="journal article" date="2015" name="Fish Shellfish Immunol.">
        <title>Early steps in the European eel (Anguilla anguilla)-Vibrio vulnificus interaction in the gills: Role of the RtxA13 toxin.</title>
        <authorList>
            <person name="Callol A."/>
            <person name="Pajuelo D."/>
            <person name="Ebbesson L."/>
            <person name="Teles M."/>
            <person name="MacKenzie S."/>
            <person name="Amaro C."/>
        </authorList>
    </citation>
    <scope>NUCLEOTIDE SEQUENCE</scope>
</reference>
<accession>A0A0E9VS86</accession>